<comment type="caution">
    <text evidence="2">The sequence shown here is derived from an EMBL/GenBank/DDBJ whole genome shotgun (WGS) entry which is preliminary data.</text>
</comment>
<gene>
    <name evidence="2" type="ORF">H9804_06785</name>
</gene>
<protein>
    <submittedName>
        <fullName evidence="2">Uncharacterized protein</fullName>
    </submittedName>
</protein>
<evidence type="ECO:0000256" key="1">
    <source>
        <dbReference type="SAM" id="Phobius"/>
    </source>
</evidence>
<dbReference type="Proteomes" id="UP000824176">
    <property type="component" value="Unassembled WGS sequence"/>
</dbReference>
<dbReference type="AlphaFoldDB" id="A0A9D2KD40"/>
<evidence type="ECO:0000313" key="3">
    <source>
        <dbReference type="Proteomes" id="UP000824176"/>
    </source>
</evidence>
<feature type="transmembrane region" description="Helical" evidence="1">
    <location>
        <begin position="67"/>
        <end position="84"/>
    </location>
</feature>
<name>A0A9D2KD40_9BACT</name>
<sequence length="154" mass="17920">MSKNIDFPALLYYNIKSNGECMFIDILTLYLQIFFILSFALYVIYVLVVVPLYKKLPLNITKTYDSVMFDFAIMMIILMVFYALNHSIFHIKHTLFISIELMITLSSGVLLSCIISYFAVNSFNISKTLSYIAYIILFLFLFLLYIAVVFKPYA</sequence>
<proteinExistence type="predicted"/>
<accession>A0A9D2KD40</accession>
<evidence type="ECO:0000313" key="2">
    <source>
        <dbReference type="EMBL" id="HIZ89633.1"/>
    </source>
</evidence>
<keyword evidence="1" id="KW-0472">Membrane</keyword>
<organism evidence="2 3">
    <name type="scientific">Candidatus Mucispirillum faecigallinarum</name>
    <dbReference type="NCBI Taxonomy" id="2838699"/>
    <lineage>
        <taxon>Bacteria</taxon>
        <taxon>Pseudomonadati</taxon>
        <taxon>Deferribacterota</taxon>
        <taxon>Deferribacteres</taxon>
        <taxon>Deferribacterales</taxon>
        <taxon>Mucispirillaceae</taxon>
        <taxon>Mucispirillum</taxon>
    </lineage>
</organism>
<feature type="transmembrane region" description="Helical" evidence="1">
    <location>
        <begin position="96"/>
        <end position="119"/>
    </location>
</feature>
<reference evidence="2" key="1">
    <citation type="journal article" date="2021" name="PeerJ">
        <title>Extensive microbial diversity within the chicken gut microbiome revealed by metagenomics and culture.</title>
        <authorList>
            <person name="Gilroy R."/>
            <person name="Ravi A."/>
            <person name="Getino M."/>
            <person name="Pursley I."/>
            <person name="Horton D.L."/>
            <person name="Alikhan N.F."/>
            <person name="Baker D."/>
            <person name="Gharbi K."/>
            <person name="Hall N."/>
            <person name="Watson M."/>
            <person name="Adriaenssens E.M."/>
            <person name="Foster-Nyarko E."/>
            <person name="Jarju S."/>
            <person name="Secka A."/>
            <person name="Antonio M."/>
            <person name="Oren A."/>
            <person name="Chaudhuri R.R."/>
            <person name="La Ragione R."/>
            <person name="Hildebrand F."/>
            <person name="Pallen M.J."/>
        </authorList>
    </citation>
    <scope>NUCLEOTIDE SEQUENCE</scope>
    <source>
        <strain evidence="2">ChiW4-1371</strain>
    </source>
</reference>
<keyword evidence="1" id="KW-0812">Transmembrane</keyword>
<feature type="transmembrane region" description="Helical" evidence="1">
    <location>
        <begin position="131"/>
        <end position="150"/>
    </location>
</feature>
<feature type="transmembrane region" description="Helical" evidence="1">
    <location>
        <begin position="21"/>
        <end position="47"/>
    </location>
</feature>
<reference evidence="2" key="2">
    <citation type="submission" date="2021-04" db="EMBL/GenBank/DDBJ databases">
        <authorList>
            <person name="Gilroy R."/>
        </authorList>
    </citation>
    <scope>NUCLEOTIDE SEQUENCE</scope>
    <source>
        <strain evidence="2">ChiW4-1371</strain>
    </source>
</reference>
<keyword evidence="1" id="KW-1133">Transmembrane helix</keyword>
<dbReference type="EMBL" id="DXAQ01000105">
    <property type="protein sequence ID" value="HIZ89633.1"/>
    <property type="molecule type" value="Genomic_DNA"/>
</dbReference>